<feature type="transmembrane region" description="Helical" evidence="7">
    <location>
        <begin position="42"/>
        <end position="62"/>
    </location>
</feature>
<dbReference type="STRING" id="1423801.FD50_GL000626"/>
<organism evidence="9 10">
    <name type="scientific">Liquorilactobacillus satsumensis DSM 16230 = JCM 12392</name>
    <dbReference type="NCBI Taxonomy" id="1423801"/>
    <lineage>
        <taxon>Bacteria</taxon>
        <taxon>Bacillati</taxon>
        <taxon>Bacillota</taxon>
        <taxon>Bacilli</taxon>
        <taxon>Lactobacillales</taxon>
        <taxon>Lactobacillaceae</taxon>
        <taxon>Liquorilactobacillus</taxon>
    </lineage>
</organism>
<evidence type="ECO:0000313" key="9">
    <source>
        <dbReference type="EMBL" id="KRL98813.1"/>
    </source>
</evidence>
<comment type="subcellular location">
    <subcellularLocation>
        <location evidence="1">Cell membrane</location>
        <topology evidence="1">Multi-pass membrane protein</topology>
    </subcellularLocation>
</comment>
<keyword evidence="4 7" id="KW-0812">Transmembrane</keyword>
<evidence type="ECO:0000256" key="7">
    <source>
        <dbReference type="SAM" id="Phobius"/>
    </source>
</evidence>
<dbReference type="InterPro" id="IPR003416">
    <property type="entry name" value="MgtC/SapB/SrpB/YhiD_fam"/>
</dbReference>
<evidence type="ECO:0000256" key="2">
    <source>
        <dbReference type="ARBA" id="ARBA00009298"/>
    </source>
</evidence>
<keyword evidence="10" id="KW-1185">Reference proteome</keyword>
<dbReference type="EMBL" id="AZFQ01000036">
    <property type="protein sequence ID" value="KRL98813.1"/>
    <property type="molecule type" value="Genomic_DNA"/>
</dbReference>
<dbReference type="PRINTS" id="PR01837">
    <property type="entry name" value="MGTCSAPBPROT"/>
</dbReference>
<dbReference type="PANTHER" id="PTHR33778">
    <property type="entry name" value="PROTEIN MGTC"/>
    <property type="match status" value="1"/>
</dbReference>
<dbReference type="Proteomes" id="UP000051166">
    <property type="component" value="Unassembled WGS sequence"/>
</dbReference>
<comment type="caution">
    <text evidence="9">The sequence shown here is derived from an EMBL/GenBank/DDBJ whole genome shotgun (WGS) entry which is preliminary data.</text>
</comment>
<keyword evidence="6 7" id="KW-0472">Membrane</keyword>
<comment type="similarity">
    <text evidence="2">Belongs to the MgtC/SapB family.</text>
</comment>
<evidence type="ECO:0000256" key="3">
    <source>
        <dbReference type="ARBA" id="ARBA00022475"/>
    </source>
</evidence>
<reference evidence="9 10" key="1">
    <citation type="journal article" date="2015" name="Genome Announc.">
        <title>Expanding the biotechnology potential of lactobacilli through comparative genomics of 213 strains and associated genera.</title>
        <authorList>
            <person name="Sun Z."/>
            <person name="Harris H.M."/>
            <person name="McCann A."/>
            <person name="Guo C."/>
            <person name="Argimon S."/>
            <person name="Zhang W."/>
            <person name="Yang X."/>
            <person name="Jeffery I.B."/>
            <person name="Cooney J.C."/>
            <person name="Kagawa T.F."/>
            <person name="Liu W."/>
            <person name="Song Y."/>
            <person name="Salvetti E."/>
            <person name="Wrobel A."/>
            <person name="Rasinkangas P."/>
            <person name="Parkhill J."/>
            <person name="Rea M.C."/>
            <person name="O'Sullivan O."/>
            <person name="Ritari J."/>
            <person name="Douillard F.P."/>
            <person name="Paul Ross R."/>
            <person name="Yang R."/>
            <person name="Briner A.E."/>
            <person name="Felis G.E."/>
            <person name="de Vos W.M."/>
            <person name="Barrangou R."/>
            <person name="Klaenhammer T.R."/>
            <person name="Caufield P.W."/>
            <person name="Cui Y."/>
            <person name="Zhang H."/>
            <person name="O'Toole P.W."/>
        </authorList>
    </citation>
    <scope>NUCLEOTIDE SEQUENCE [LARGE SCALE GENOMIC DNA]</scope>
    <source>
        <strain evidence="9 10">DSM 16230</strain>
    </source>
</reference>
<gene>
    <name evidence="9" type="ORF">FD50_GL000626</name>
</gene>
<accession>A0A0R1UZI1</accession>
<dbReference type="PANTHER" id="PTHR33778:SF1">
    <property type="entry name" value="MAGNESIUM TRANSPORTER YHID-RELATED"/>
    <property type="match status" value="1"/>
</dbReference>
<feature type="transmembrane region" description="Helical" evidence="7">
    <location>
        <begin position="77"/>
        <end position="95"/>
    </location>
</feature>
<proteinExistence type="inferred from homology"/>
<keyword evidence="5 7" id="KW-1133">Transmembrane helix</keyword>
<evidence type="ECO:0000256" key="4">
    <source>
        <dbReference type="ARBA" id="ARBA00022692"/>
    </source>
</evidence>
<feature type="domain" description="MgtC/SapB/SrpB/YhiD N-terminal" evidence="8">
    <location>
        <begin position="17"/>
        <end position="145"/>
    </location>
</feature>
<evidence type="ECO:0000256" key="1">
    <source>
        <dbReference type="ARBA" id="ARBA00004651"/>
    </source>
</evidence>
<dbReference type="AlphaFoldDB" id="A0A0R1UZI1"/>
<dbReference type="PATRIC" id="fig|1423801.4.peg.635"/>
<feature type="transmembrane region" description="Helical" evidence="7">
    <location>
        <begin position="107"/>
        <end position="130"/>
    </location>
</feature>
<dbReference type="InterPro" id="IPR049177">
    <property type="entry name" value="MgtC_SapB_SrpB_YhiD_N"/>
</dbReference>
<dbReference type="Pfam" id="PF02308">
    <property type="entry name" value="MgtC"/>
    <property type="match status" value="1"/>
</dbReference>
<dbReference type="RefSeq" id="WP_056960751.1">
    <property type="nucleotide sequence ID" value="NZ_AZFQ01000036.1"/>
</dbReference>
<evidence type="ECO:0000313" key="10">
    <source>
        <dbReference type="Proteomes" id="UP000051166"/>
    </source>
</evidence>
<keyword evidence="3" id="KW-1003">Cell membrane</keyword>
<protein>
    <submittedName>
        <fullName evidence="9">MgtC SapB transporter</fullName>
    </submittedName>
</protein>
<dbReference type="GO" id="GO:0005886">
    <property type="term" value="C:plasma membrane"/>
    <property type="evidence" value="ECO:0007669"/>
    <property type="project" value="UniProtKB-SubCell"/>
</dbReference>
<evidence type="ECO:0000256" key="6">
    <source>
        <dbReference type="ARBA" id="ARBA00023136"/>
    </source>
</evidence>
<evidence type="ECO:0000259" key="8">
    <source>
        <dbReference type="Pfam" id="PF02308"/>
    </source>
</evidence>
<evidence type="ECO:0000256" key="5">
    <source>
        <dbReference type="ARBA" id="ARBA00022989"/>
    </source>
</evidence>
<name>A0A0R1UZI1_9LACO</name>
<dbReference type="GeneID" id="98308051"/>
<sequence length="228" mass="24885">MSAELLGNQQIELCLRLIFAGLCGGMIGYERRSKLKSAGVRTHMLVTIGSALFMLVSKYAFFDVTQIAGVSLDPSRIAAQVVSGIGFIGAGAILTKHKIIDGLTTATGLWVAAGVGLTIGAGMYLVGAVATSCVLLTQVIISHLDQHKIHGKTGRNLFISYRGKLTAISQLQSRLLQQGYADVNFDTLYYEENYFKVRLHVAVYSKQELNDLLDYLAQDPQMLHMEIE</sequence>